<name>A0A9P8PHX3_9ASCO</name>
<reference evidence="1" key="2">
    <citation type="submission" date="2021-01" db="EMBL/GenBank/DDBJ databases">
        <authorList>
            <person name="Schikora-Tamarit M.A."/>
        </authorList>
    </citation>
    <scope>NUCLEOTIDE SEQUENCE</scope>
    <source>
        <strain evidence="1">NCAIM Y.01608</strain>
    </source>
</reference>
<dbReference type="Proteomes" id="UP000788993">
    <property type="component" value="Unassembled WGS sequence"/>
</dbReference>
<sequence length="177" mass="19059">MFSAGSSLIMLSPTTVVTRPSSLALEITGLASTESSIPIINPEPLMSFTILGFEVTLNAPKVRPWKDELKQIISDLSSAIDFPHLRANFNAASLASAPELLKNTLEALYMPPDSLVFSTNLAASVYGHAVGHAKDACKRVSAWSQMIRVTSGSQCPRELTAIPAKKSIYLLFSVSHK</sequence>
<accession>A0A9P8PHX3</accession>
<evidence type="ECO:0000313" key="1">
    <source>
        <dbReference type="EMBL" id="KAH3672643.1"/>
    </source>
</evidence>
<gene>
    <name evidence="1" type="ORF">OGATHE_002288</name>
</gene>
<comment type="caution">
    <text evidence="1">The sequence shown here is derived from an EMBL/GenBank/DDBJ whole genome shotgun (WGS) entry which is preliminary data.</text>
</comment>
<organism evidence="1 2">
    <name type="scientific">Ogataea polymorpha</name>
    <dbReference type="NCBI Taxonomy" id="460523"/>
    <lineage>
        <taxon>Eukaryota</taxon>
        <taxon>Fungi</taxon>
        <taxon>Dikarya</taxon>
        <taxon>Ascomycota</taxon>
        <taxon>Saccharomycotina</taxon>
        <taxon>Pichiomycetes</taxon>
        <taxon>Pichiales</taxon>
        <taxon>Pichiaceae</taxon>
        <taxon>Ogataea</taxon>
    </lineage>
</organism>
<proteinExistence type="predicted"/>
<dbReference type="AlphaFoldDB" id="A0A9P8PHX3"/>
<dbReference type="EMBL" id="JAEUBD010000753">
    <property type="protein sequence ID" value="KAH3672643.1"/>
    <property type="molecule type" value="Genomic_DNA"/>
</dbReference>
<protein>
    <submittedName>
        <fullName evidence="1">Uncharacterized protein</fullName>
    </submittedName>
</protein>
<keyword evidence="2" id="KW-1185">Reference proteome</keyword>
<evidence type="ECO:0000313" key="2">
    <source>
        <dbReference type="Proteomes" id="UP000788993"/>
    </source>
</evidence>
<reference evidence="1" key="1">
    <citation type="journal article" date="2021" name="Open Biol.">
        <title>Shared evolutionary footprints suggest mitochondrial oxidative damage underlies multiple complex I losses in fungi.</title>
        <authorList>
            <person name="Schikora-Tamarit M.A."/>
            <person name="Marcet-Houben M."/>
            <person name="Nosek J."/>
            <person name="Gabaldon T."/>
        </authorList>
    </citation>
    <scope>NUCLEOTIDE SEQUENCE</scope>
    <source>
        <strain evidence="1">NCAIM Y.01608</strain>
    </source>
</reference>